<dbReference type="EMBL" id="HG970333">
    <property type="protein sequence ID" value="CEF78960.1"/>
    <property type="molecule type" value="Genomic_DNA"/>
</dbReference>
<proteinExistence type="predicted"/>
<feature type="region of interest" description="Disordered" evidence="1">
    <location>
        <begin position="192"/>
        <end position="211"/>
    </location>
</feature>
<evidence type="ECO:0000313" key="2">
    <source>
        <dbReference type="EMBL" id="CEF78960.1"/>
    </source>
</evidence>
<reference evidence="2 4" key="3">
    <citation type="journal article" date="2015" name="BMC Genomics">
        <title>The completed genome sequence of the pathogenic ascomycete fungus Fusarium graminearum.</title>
        <authorList>
            <person name="King R."/>
            <person name="Urban M."/>
            <person name="Hammond-Kosack M.C."/>
            <person name="Hassani-Pak K."/>
            <person name="Hammond-Kosack K.E."/>
        </authorList>
    </citation>
    <scope>NUCLEOTIDE SEQUENCE [LARGE SCALE GENOMIC DNA]</scope>
    <source>
        <strain evidence="4">ATCC MYA-4620 / CBS 123657 / FGSC 9075 / NRRL 31084 / PH-1</strain>
        <strain evidence="2">PH-1</strain>
    </source>
</reference>
<accession>A0A098DKH9</accession>
<reference evidence="3" key="4">
    <citation type="submission" date="2017-01" db="UniProtKB">
        <authorList>
            <consortium name="EnsemblFungi"/>
        </authorList>
    </citation>
    <scope>IDENTIFICATION</scope>
    <source>
        <strain evidence="3">PH-1 / ATCC MYA-4620 / FGSC 9075 / NRRL 31084</strain>
    </source>
</reference>
<evidence type="ECO:0000313" key="3">
    <source>
        <dbReference type="EnsemblFungi" id="CEF78960"/>
    </source>
</evidence>
<feature type="compositionally biased region" description="Basic and acidic residues" evidence="1">
    <location>
        <begin position="130"/>
        <end position="146"/>
    </location>
</feature>
<dbReference type="InParanoid" id="A0A098DKH9"/>
<sequence length="211" mass="22778">MRLQKTGLLILNTTPLVVILLFTTAGSLDPWQSLVLVAIACARSHGLDRTPLQRNHDISQALDKGLSLGLLQRLLALQLINPDIQRMQSNTHGVLSQIALLVERELGQDAYNGLDVAILPFALPQETHVRGENATDEKKKLFKTEDVDAGPLKAKDGPEGAQPRDGTDGLQGEEEIGEIGCETLLGERTVGHPEGIEETFPELLGVDVGKG</sequence>
<name>A0A098DKH9_GIBZE</name>
<gene>
    <name evidence="2" type="ORF">FGRAMPH1_01T14315</name>
</gene>
<dbReference type="Proteomes" id="UP000070720">
    <property type="component" value="Chromosome 2"/>
</dbReference>
<keyword evidence="4" id="KW-1185">Reference proteome</keyword>
<reference evidence="3 4" key="2">
    <citation type="journal article" date="2010" name="Nature">
        <title>Comparative genomics reveals mobile pathogenicity chromosomes in Fusarium.</title>
        <authorList>
            <person name="Ma L.J."/>
            <person name="van der Does H.C."/>
            <person name="Borkovich K.A."/>
            <person name="Coleman J.J."/>
            <person name="Daboussi M.J."/>
            <person name="Di Pietro A."/>
            <person name="Dufresne M."/>
            <person name="Freitag M."/>
            <person name="Grabherr M."/>
            <person name="Henrissat B."/>
            <person name="Houterman P.M."/>
            <person name="Kang S."/>
            <person name="Shim W.B."/>
            <person name="Woloshuk C."/>
            <person name="Xie X."/>
            <person name="Xu J.R."/>
            <person name="Antoniw J."/>
            <person name="Baker S.E."/>
            <person name="Bluhm B.H."/>
            <person name="Breakspear A."/>
            <person name="Brown D.W."/>
            <person name="Butchko R.A."/>
            <person name="Chapman S."/>
            <person name="Coulson R."/>
            <person name="Coutinho P.M."/>
            <person name="Danchin E.G."/>
            <person name="Diener A."/>
            <person name="Gale L.R."/>
            <person name="Gardiner D.M."/>
            <person name="Goff S."/>
            <person name="Hammond-Kosack K.E."/>
            <person name="Hilburn K."/>
            <person name="Hua-Van A."/>
            <person name="Jonkers W."/>
            <person name="Kazan K."/>
            <person name="Kodira C.D."/>
            <person name="Koehrsen M."/>
            <person name="Kumar L."/>
            <person name="Lee Y.H."/>
            <person name="Li L."/>
            <person name="Manners J.M."/>
            <person name="Miranda-Saavedra D."/>
            <person name="Mukherjee M."/>
            <person name="Park G."/>
            <person name="Park J."/>
            <person name="Park S.Y."/>
            <person name="Proctor R.H."/>
            <person name="Regev A."/>
            <person name="Ruiz-Roldan M.C."/>
            <person name="Sain D."/>
            <person name="Sakthikumar S."/>
            <person name="Sykes S."/>
            <person name="Schwartz D.C."/>
            <person name="Turgeon B.G."/>
            <person name="Wapinski I."/>
            <person name="Yoder O."/>
            <person name="Young S."/>
            <person name="Zeng Q."/>
            <person name="Zhou S."/>
            <person name="Galagan J."/>
            <person name="Cuomo C.A."/>
            <person name="Kistler H.C."/>
            <person name="Rep M."/>
        </authorList>
    </citation>
    <scope>GENOME REANNOTATION</scope>
    <source>
        <strain evidence="4">ATCC MYA-4620 / CBS 123657 / FGSC 9075 / NRRL 31084 / PH-1</strain>
        <strain evidence="3">PH-1 / ATCC MYA-4620 / FGSC 9075 / NRRL 31084</strain>
    </source>
</reference>
<evidence type="ECO:0000256" key="1">
    <source>
        <dbReference type="SAM" id="MobiDB-lite"/>
    </source>
</evidence>
<protein>
    <submittedName>
        <fullName evidence="2">Chromosome 2, complete genome</fullName>
    </submittedName>
</protein>
<organism evidence="2 4">
    <name type="scientific">Gibberella zeae (strain ATCC MYA-4620 / CBS 123657 / FGSC 9075 / NRRL 31084 / PH-1)</name>
    <name type="common">Wheat head blight fungus</name>
    <name type="synonym">Fusarium graminearum</name>
    <dbReference type="NCBI Taxonomy" id="229533"/>
    <lineage>
        <taxon>Eukaryota</taxon>
        <taxon>Fungi</taxon>
        <taxon>Dikarya</taxon>
        <taxon>Ascomycota</taxon>
        <taxon>Pezizomycotina</taxon>
        <taxon>Sordariomycetes</taxon>
        <taxon>Hypocreomycetidae</taxon>
        <taxon>Hypocreales</taxon>
        <taxon>Nectriaceae</taxon>
        <taxon>Fusarium</taxon>
    </lineage>
</organism>
<accession>A0A0E0S635</accession>
<dbReference type="EnsemblFungi" id="CEF78960">
    <property type="protein sequence ID" value="CEF78960"/>
    <property type="gene ID" value="FGRRES_15218"/>
</dbReference>
<dbReference type="VEuPathDB" id="FungiDB:FGRAMPH1_01G14315"/>
<dbReference type="AlphaFoldDB" id="A0A098DKH9"/>
<evidence type="ECO:0000313" key="4">
    <source>
        <dbReference type="Proteomes" id="UP000070720"/>
    </source>
</evidence>
<reference evidence="3 4" key="1">
    <citation type="journal article" date="2007" name="Science">
        <title>The Fusarium graminearum genome reveals a link between localized polymorphism and pathogen specialization.</title>
        <authorList>
            <person name="Cuomo C.A."/>
            <person name="Gueldener U."/>
            <person name="Xu J.-R."/>
            <person name="Trail F."/>
            <person name="Turgeon B.G."/>
            <person name="Di Pietro A."/>
            <person name="Walton J.D."/>
            <person name="Ma L.-J."/>
            <person name="Baker S.E."/>
            <person name="Rep M."/>
            <person name="Adam G."/>
            <person name="Antoniw J."/>
            <person name="Baldwin T."/>
            <person name="Calvo S.E."/>
            <person name="Chang Y.-L."/>
            <person name="DeCaprio D."/>
            <person name="Gale L.R."/>
            <person name="Gnerre S."/>
            <person name="Goswami R.S."/>
            <person name="Hammond-Kosack K."/>
            <person name="Harris L.J."/>
            <person name="Hilburn K."/>
            <person name="Kennell J.C."/>
            <person name="Kroken S."/>
            <person name="Magnuson J.K."/>
            <person name="Mannhaupt G."/>
            <person name="Mauceli E.W."/>
            <person name="Mewes H.-W."/>
            <person name="Mitterbauer R."/>
            <person name="Muehlbauer G."/>
            <person name="Muensterkoetter M."/>
            <person name="Nelson D."/>
            <person name="O'Donnell K."/>
            <person name="Ouellet T."/>
            <person name="Qi W."/>
            <person name="Quesneville H."/>
            <person name="Roncero M.I.G."/>
            <person name="Seong K.-Y."/>
            <person name="Tetko I.V."/>
            <person name="Urban M."/>
            <person name="Waalwijk C."/>
            <person name="Ward T.J."/>
            <person name="Yao J."/>
            <person name="Birren B.W."/>
            <person name="Kistler H.C."/>
        </authorList>
    </citation>
    <scope>NUCLEOTIDE SEQUENCE [LARGE SCALE GENOMIC DNA]</scope>
    <source>
        <strain evidence="4">ATCC MYA-4620 / CBS 123657 / FGSC 9075 / NRRL 31084 / PH-1</strain>
        <strain evidence="3">PH-1 / ATCC MYA-4620 / FGSC 9075 / NRRL 31084</strain>
    </source>
</reference>
<feature type="region of interest" description="Disordered" evidence="1">
    <location>
        <begin position="130"/>
        <end position="178"/>
    </location>
</feature>